<dbReference type="GO" id="GO:0070979">
    <property type="term" value="P:protein K11-linked ubiquitination"/>
    <property type="evidence" value="ECO:0007669"/>
    <property type="project" value="TreeGrafter"/>
</dbReference>
<protein>
    <recommendedName>
        <fullName evidence="2">Anaphase-promoting complex subunit 5</fullName>
    </recommendedName>
    <alternativeName>
        <fullName evidence="7">Cyclosome subunit 5</fullName>
    </alternativeName>
</protein>
<evidence type="ECO:0000256" key="3">
    <source>
        <dbReference type="ARBA" id="ARBA00022618"/>
    </source>
</evidence>
<sequence length="802" mass="90217">MSRILTPARIGFLALIQLYAEGAVPNDAIVPVINFVTSHVFDCDLTTPATTSTYPATATTSTPPAAGTWAKAESAISVILSLREFERVLGPFAAADRLPGRRLWDRFLEKLWAIDTLHALQEFFDRLPSYLAKTREELRRHRAEHGDAPPRYPHPGIQLSRASPFGGFLRNANLEFLRLRFDTAADLWKAFVKYRQPTADYWRRRNPHYGRLSFDSVLVAAEPQWGGDNTDALAVLAYGHMLYDTDYDDASPVSTHDIEALLEFQVEKLHRFGNRVPSELGEQFNALLKQSHAIPSLFHYVSFSDTWRAGDYFTTFDNLHRYFDYTMQYQNKPFHQYALMNMAIVQSDFGCHREAIAMMLATVSTAREARDTTCLNFALNWLFHFGRAHPKLVRELERSSGLSSEKEILAFLRAKARETGMWVLWSSALLGEARLGLSSGESISAALENMVRSSQIIVERNMKPMMGTQLSVATTLWDRLGLAYMSTLACEVFLRCHAKNSIFDDELKATGHLAGLLAAQGKYEQAFATLEQIDKNSLRLAKASECWHLFRGIVKLRRDLHHNNLDAADHLLSQLLQAEPDTLEPEGVFLIDSMHIEALMRRGDFDAAFAKIDRLLAELREDDGDIALRVRLLIHKAHLFDCVGRPEKGFTLSVRAASLAWRARLLPQLWHAIGALANILNALAEFAAAAQLLVAVLPRCLESDDVFVAATLYSLLADAWTGQAGEVDAKTQKQKRTECMTKAHEALDSALAYFATVEDVEKQCEMLAKQATLMRAMGDHVRSEEYAAKYLALKKESMARNE</sequence>
<feature type="signal peptide" evidence="9">
    <location>
        <begin position="1"/>
        <end position="22"/>
    </location>
</feature>
<feature type="domain" description="Anaphase-promoting complex subunit 5" evidence="10">
    <location>
        <begin position="299"/>
        <end position="388"/>
    </location>
</feature>
<proteinExistence type="inferred from homology"/>
<dbReference type="InterPro" id="IPR037679">
    <property type="entry name" value="Apc5"/>
</dbReference>
<organism evidence="11 12">
    <name type="scientific">Cercophora newfieldiana</name>
    <dbReference type="NCBI Taxonomy" id="92897"/>
    <lineage>
        <taxon>Eukaryota</taxon>
        <taxon>Fungi</taxon>
        <taxon>Dikarya</taxon>
        <taxon>Ascomycota</taxon>
        <taxon>Pezizomycotina</taxon>
        <taxon>Sordariomycetes</taxon>
        <taxon>Sordariomycetidae</taxon>
        <taxon>Sordariales</taxon>
        <taxon>Lasiosphaeriaceae</taxon>
        <taxon>Cercophora</taxon>
    </lineage>
</organism>
<dbReference type="GO" id="GO:0031145">
    <property type="term" value="P:anaphase-promoting complex-dependent catabolic process"/>
    <property type="evidence" value="ECO:0007669"/>
    <property type="project" value="TreeGrafter"/>
</dbReference>
<keyword evidence="3" id="KW-0132">Cell division</keyword>
<dbReference type="GO" id="GO:0045842">
    <property type="term" value="P:positive regulation of mitotic metaphase/anaphase transition"/>
    <property type="evidence" value="ECO:0007669"/>
    <property type="project" value="TreeGrafter"/>
</dbReference>
<dbReference type="PANTHER" id="PTHR12830">
    <property type="entry name" value="ANAPHASE-PROMOTING COMPLEX SUBUNIT 5"/>
    <property type="match status" value="1"/>
</dbReference>
<keyword evidence="9" id="KW-0732">Signal</keyword>
<evidence type="ECO:0000256" key="2">
    <source>
        <dbReference type="ARBA" id="ARBA00016066"/>
    </source>
</evidence>
<comment type="caution">
    <text evidence="11">The sequence shown here is derived from an EMBL/GenBank/DDBJ whole genome shotgun (WGS) entry which is preliminary data.</text>
</comment>
<evidence type="ECO:0000256" key="5">
    <source>
        <dbReference type="ARBA" id="ARBA00022786"/>
    </source>
</evidence>
<comment type="similarity">
    <text evidence="1">Belongs to the APC5 family.</text>
</comment>
<dbReference type="EMBL" id="JAULSV010000001">
    <property type="protein sequence ID" value="KAK0655482.1"/>
    <property type="molecule type" value="Genomic_DNA"/>
</dbReference>
<name>A0AA39YPQ8_9PEZI</name>
<dbReference type="Proteomes" id="UP001174936">
    <property type="component" value="Unassembled WGS sequence"/>
</dbReference>
<keyword evidence="12" id="KW-1185">Reference proteome</keyword>
<dbReference type="SUPFAM" id="SSF48452">
    <property type="entry name" value="TPR-like"/>
    <property type="match status" value="2"/>
</dbReference>
<dbReference type="Pfam" id="PF12862">
    <property type="entry name" value="ANAPC5"/>
    <property type="match status" value="1"/>
</dbReference>
<dbReference type="PANTHER" id="PTHR12830:SF9">
    <property type="entry name" value="ANAPHASE-PROMOTING COMPLEX SUBUNIT 5"/>
    <property type="match status" value="1"/>
</dbReference>
<dbReference type="GO" id="GO:0005680">
    <property type="term" value="C:anaphase-promoting complex"/>
    <property type="evidence" value="ECO:0007669"/>
    <property type="project" value="InterPro"/>
</dbReference>
<gene>
    <name evidence="11" type="ORF">B0T16DRAFT_12912</name>
</gene>
<reference evidence="11" key="1">
    <citation type="submission" date="2023-06" db="EMBL/GenBank/DDBJ databases">
        <title>Genome-scale phylogeny and comparative genomics of the fungal order Sordariales.</title>
        <authorList>
            <consortium name="Lawrence Berkeley National Laboratory"/>
            <person name="Hensen N."/>
            <person name="Bonometti L."/>
            <person name="Westerberg I."/>
            <person name="Brannstrom I.O."/>
            <person name="Guillou S."/>
            <person name="Cros-Aarteil S."/>
            <person name="Calhoun S."/>
            <person name="Haridas S."/>
            <person name="Kuo A."/>
            <person name="Mondo S."/>
            <person name="Pangilinan J."/>
            <person name="Riley R."/>
            <person name="Labutti K."/>
            <person name="Andreopoulos B."/>
            <person name="Lipzen A."/>
            <person name="Chen C."/>
            <person name="Yanf M."/>
            <person name="Daum C."/>
            <person name="Ng V."/>
            <person name="Clum A."/>
            <person name="Steindorff A."/>
            <person name="Ohm R."/>
            <person name="Martin F."/>
            <person name="Silar P."/>
            <person name="Natvig D."/>
            <person name="Lalanne C."/>
            <person name="Gautier V."/>
            <person name="Ament-Velasquez S.L."/>
            <person name="Kruys A."/>
            <person name="Hutchinson M.I."/>
            <person name="Powell A.J."/>
            <person name="Barry K."/>
            <person name="Miller A.N."/>
            <person name="Grigoriev I.V."/>
            <person name="Debuchy R."/>
            <person name="Gladieux P."/>
            <person name="Thoren M.H."/>
            <person name="Johannesson H."/>
        </authorList>
    </citation>
    <scope>NUCLEOTIDE SEQUENCE</scope>
    <source>
        <strain evidence="11">SMH2532-1</strain>
    </source>
</reference>
<keyword evidence="6" id="KW-0131">Cell cycle</keyword>
<dbReference type="InterPro" id="IPR026000">
    <property type="entry name" value="Apc5_dom"/>
</dbReference>
<dbReference type="AlphaFoldDB" id="A0AA39YPQ8"/>
<dbReference type="Gene3D" id="1.25.40.10">
    <property type="entry name" value="Tetratricopeptide repeat domain"/>
    <property type="match status" value="1"/>
</dbReference>
<evidence type="ECO:0000259" key="10">
    <source>
        <dbReference type="Pfam" id="PF12862"/>
    </source>
</evidence>
<evidence type="ECO:0000256" key="7">
    <source>
        <dbReference type="ARBA" id="ARBA00031069"/>
    </source>
</evidence>
<evidence type="ECO:0000256" key="9">
    <source>
        <dbReference type="SAM" id="SignalP"/>
    </source>
</evidence>
<accession>A0AA39YPQ8</accession>
<keyword evidence="4" id="KW-0498">Mitosis</keyword>
<evidence type="ECO:0000313" key="12">
    <source>
        <dbReference type="Proteomes" id="UP001174936"/>
    </source>
</evidence>
<evidence type="ECO:0000313" key="11">
    <source>
        <dbReference type="EMBL" id="KAK0655482.1"/>
    </source>
</evidence>
<dbReference type="InterPro" id="IPR011990">
    <property type="entry name" value="TPR-like_helical_dom_sf"/>
</dbReference>
<evidence type="ECO:0000256" key="8">
    <source>
        <dbReference type="ARBA" id="ARBA00045696"/>
    </source>
</evidence>
<evidence type="ECO:0000256" key="1">
    <source>
        <dbReference type="ARBA" id="ARBA00007450"/>
    </source>
</evidence>
<feature type="chain" id="PRO_5041232131" description="Anaphase-promoting complex subunit 5" evidence="9">
    <location>
        <begin position="23"/>
        <end position="802"/>
    </location>
</feature>
<evidence type="ECO:0000256" key="6">
    <source>
        <dbReference type="ARBA" id="ARBA00023306"/>
    </source>
</evidence>
<keyword evidence="5" id="KW-0833">Ubl conjugation pathway</keyword>
<comment type="function">
    <text evidence="8">Component of the anaphase promoting complex/cyclosome (APC/C), a cell cycle-regulated E3 ubiquitin ligase that controls progression through mitosis and the G1 phase of the cell cycle. The APC/C complex acts by mediating ubiquitination and subsequent degradation of target proteins: it mainly mediates the formation of 'Lys-11'-linked polyubiquitin chains and, to a lower extent, the formation of 'Lys-48'- and 'Lys-63'-linked polyubiquitin chains. The APC/C complex catalyzes assembly of branched 'Lys-11'-/'Lys-48'-linked branched ubiquitin chains on target proteins.</text>
</comment>
<dbReference type="GO" id="GO:0051301">
    <property type="term" value="P:cell division"/>
    <property type="evidence" value="ECO:0007669"/>
    <property type="project" value="UniProtKB-KW"/>
</dbReference>
<evidence type="ECO:0000256" key="4">
    <source>
        <dbReference type="ARBA" id="ARBA00022776"/>
    </source>
</evidence>